<dbReference type="GO" id="GO:0006629">
    <property type="term" value="P:lipid metabolic process"/>
    <property type="evidence" value="ECO:0007669"/>
    <property type="project" value="InterPro"/>
</dbReference>
<dbReference type="InterPro" id="IPR017946">
    <property type="entry name" value="PLC-like_Pdiesterase_TIM-brl"/>
</dbReference>
<dbReference type="SUPFAM" id="SSF51695">
    <property type="entry name" value="PLC-like phosphodiesterases"/>
    <property type="match status" value="1"/>
</dbReference>
<dbReference type="CDD" id="cd08589">
    <property type="entry name" value="PI-PLCc_SaPLC1_like"/>
    <property type="match status" value="1"/>
</dbReference>
<dbReference type="EMBL" id="CP042806">
    <property type="protein sequence ID" value="QEE29842.1"/>
    <property type="molecule type" value="Genomic_DNA"/>
</dbReference>
<sequence>MRSFFVTLLAVTAVPAALAQHSLVNQDKQIHMNQIQVIGSHNSYHKGFAPGEAKWLEQRNPDAFRSLDYRHAPLTDQLDGGVRQLEIDIFADPKGGKFAHPKVVEWVKAAGLPADPDFDPDHEMDKPGFKVMHVQDLDERSQCHTFVKCLQQVKGWSKAHPKALPVFLLIETKEGAVRNLPNAEVPLPFTSETFDAVDAEIRSVFSEDEMITPDMVRGKYATLPEAVKAGNWPTLDKARGKVVFLIDQRPKEETYVAGHPSLKGRVMFTNAVPGRDDAAFTEMNSGSKEEIDALVKQGYLVRARTDDGTTAARTNDTKRREEVLASGAQLVSTDYPPSEPASWTGFFVGFPGGLVARCNPIDATASCDSKALDGVLPARR</sequence>
<proteinExistence type="predicted"/>
<reference evidence="2 3" key="1">
    <citation type="submission" date="2019-08" db="EMBL/GenBank/DDBJ databases">
        <title>Complete genome sequence of Terriglobus albidus strain ORNL.</title>
        <authorList>
            <person name="Podar M."/>
        </authorList>
    </citation>
    <scope>NUCLEOTIDE SEQUENCE [LARGE SCALE GENOMIC DNA]</scope>
    <source>
        <strain evidence="2 3">ORNL</strain>
    </source>
</reference>
<dbReference type="Proteomes" id="UP000321820">
    <property type="component" value="Chromosome"/>
</dbReference>
<evidence type="ECO:0000313" key="3">
    <source>
        <dbReference type="Proteomes" id="UP000321820"/>
    </source>
</evidence>
<evidence type="ECO:0000256" key="1">
    <source>
        <dbReference type="SAM" id="SignalP"/>
    </source>
</evidence>
<protein>
    <recommendedName>
        <fullName evidence="4">Calcium-dependent phosphoinositide phospholipase C</fullName>
    </recommendedName>
</protein>
<dbReference type="OrthoDB" id="195526at2"/>
<evidence type="ECO:0008006" key="4">
    <source>
        <dbReference type="Google" id="ProtNLM"/>
    </source>
</evidence>
<keyword evidence="1" id="KW-0732">Signal</keyword>
<dbReference type="RefSeq" id="WP_147649112.1">
    <property type="nucleotide sequence ID" value="NZ_CP042806.1"/>
</dbReference>
<dbReference type="Gene3D" id="3.20.20.190">
    <property type="entry name" value="Phosphatidylinositol (PI) phosphodiesterase"/>
    <property type="match status" value="1"/>
</dbReference>
<feature type="chain" id="PRO_5023051067" description="Calcium-dependent phosphoinositide phospholipase C" evidence="1">
    <location>
        <begin position="20"/>
        <end position="380"/>
    </location>
</feature>
<feature type="signal peptide" evidence="1">
    <location>
        <begin position="1"/>
        <end position="19"/>
    </location>
</feature>
<dbReference type="KEGG" id="talb:FTW19_18760"/>
<keyword evidence="3" id="KW-1185">Reference proteome</keyword>
<gene>
    <name evidence="2" type="ORF">FTW19_18760</name>
</gene>
<dbReference type="InterPro" id="IPR032075">
    <property type="entry name" value="PI-PLC-C1"/>
</dbReference>
<dbReference type="Pfam" id="PF16670">
    <property type="entry name" value="PI-PLC-C1"/>
    <property type="match status" value="1"/>
</dbReference>
<dbReference type="AlphaFoldDB" id="A0A5B9ECJ5"/>
<accession>A0A5B9ECJ5</accession>
<name>A0A5B9ECJ5_9BACT</name>
<evidence type="ECO:0000313" key="2">
    <source>
        <dbReference type="EMBL" id="QEE29842.1"/>
    </source>
</evidence>
<dbReference type="GO" id="GO:0008081">
    <property type="term" value="F:phosphoric diester hydrolase activity"/>
    <property type="evidence" value="ECO:0007669"/>
    <property type="project" value="InterPro"/>
</dbReference>
<organism evidence="2 3">
    <name type="scientific">Terriglobus albidus</name>
    <dbReference type="NCBI Taxonomy" id="1592106"/>
    <lineage>
        <taxon>Bacteria</taxon>
        <taxon>Pseudomonadati</taxon>
        <taxon>Acidobacteriota</taxon>
        <taxon>Terriglobia</taxon>
        <taxon>Terriglobales</taxon>
        <taxon>Acidobacteriaceae</taxon>
        <taxon>Terriglobus</taxon>
    </lineage>
</organism>